<feature type="region of interest" description="Disordered" evidence="1">
    <location>
        <begin position="20"/>
        <end position="85"/>
    </location>
</feature>
<keyword evidence="4" id="KW-1185">Reference proteome</keyword>
<name>A0A0F7ZVW6_9HYPO</name>
<evidence type="ECO:0000313" key="4">
    <source>
        <dbReference type="Proteomes" id="UP000054481"/>
    </source>
</evidence>
<dbReference type="AlphaFoldDB" id="A0A0F7ZVW6"/>
<reference evidence="3 4" key="1">
    <citation type="journal article" date="2014" name="Genome Biol. Evol.">
        <title>Comparative genomics and transcriptomics analyses reveal divergent lifestyle features of nematode endoparasitic fungus Hirsutella minnesotensis.</title>
        <authorList>
            <person name="Lai Y."/>
            <person name="Liu K."/>
            <person name="Zhang X."/>
            <person name="Zhang X."/>
            <person name="Li K."/>
            <person name="Wang N."/>
            <person name="Shu C."/>
            <person name="Wu Y."/>
            <person name="Wang C."/>
            <person name="Bushley K.E."/>
            <person name="Xiang M."/>
            <person name="Liu X."/>
        </authorList>
    </citation>
    <scope>NUCLEOTIDE SEQUENCE [LARGE SCALE GENOMIC DNA]</scope>
    <source>
        <strain evidence="3 4">3608</strain>
    </source>
</reference>
<feature type="chain" id="PRO_5002526058" evidence="2">
    <location>
        <begin position="18"/>
        <end position="85"/>
    </location>
</feature>
<protein>
    <submittedName>
        <fullName evidence="3">Uncharacterized protein</fullName>
    </submittedName>
</protein>
<accession>A0A0F7ZVW6</accession>
<evidence type="ECO:0000256" key="1">
    <source>
        <dbReference type="SAM" id="MobiDB-lite"/>
    </source>
</evidence>
<dbReference type="Proteomes" id="UP000054481">
    <property type="component" value="Unassembled WGS sequence"/>
</dbReference>
<evidence type="ECO:0000256" key="2">
    <source>
        <dbReference type="SAM" id="SignalP"/>
    </source>
</evidence>
<organism evidence="3 4">
    <name type="scientific">Hirsutella minnesotensis 3608</name>
    <dbReference type="NCBI Taxonomy" id="1043627"/>
    <lineage>
        <taxon>Eukaryota</taxon>
        <taxon>Fungi</taxon>
        <taxon>Dikarya</taxon>
        <taxon>Ascomycota</taxon>
        <taxon>Pezizomycotina</taxon>
        <taxon>Sordariomycetes</taxon>
        <taxon>Hypocreomycetidae</taxon>
        <taxon>Hypocreales</taxon>
        <taxon>Ophiocordycipitaceae</taxon>
        <taxon>Hirsutella</taxon>
    </lineage>
</organism>
<proteinExistence type="predicted"/>
<dbReference type="EMBL" id="KQ031176">
    <property type="protein sequence ID" value="KJZ67937.1"/>
    <property type="molecule type" value="Genomic_DNA"/>
</dbReference>
<feature type="signal peptide" evidence="2">
    <location>
        <begin position="1"/>
        <end position="17"/>
    </location>
</feature>
<keyword evidence="2" id="KW-0732">Signal</keyword>
<gene>
    <name evidence="3" type="ORF">HIM_12673</name>
</gene>
<sequence length="85" mass="8814">MKYSVAIFFTLASIALASPMSSNGADKLSPKTPIMPDAKNADDTLYRRNKQSASQGSSQGGSGSGSGSDPSRHNRLDPLQGITIG</sequence>
<evidence type="ECO:0000313" key="3">
    <source>
        <dbReference type="EMBL" id="KJZ67937.1"/>
    </source>
</evidence>